<dbReference type="GO" id="GO:0008270">
    <property type="term" value="F:zinc ion binding"/>
    <property type="evidence" value="ECO:0007669"/>
    <property type="project" value="InterPro"/>
</dbReference>
<evidence type="ECO:0000313" key="3">
    <source>
        <dbReference type="Proteomes" id="UP000066661"/>
    </source>
</evidence>
<protein>
    <submittedName>
        <fullName evidence="2">Hnh endonuclease</fullName>
    </submittedName>
</protein>
<dbReference type="InterPro" id="IPR002711">
    <property type="entry name" value="HNH"/>
</dbReference>
<reference evidence="2 3" key="1">
    <citation type="submission" date="2015-12" db="EMBL/GenBank/DDBJ databases">
        <authorList>
            <person name="Wibberg D."/>
        </authorList>
    </citation>
    <scope>NUCLEOTIDE SEQUENCE [LARGE SCALE GENOMIC DNA]</scope>
    <source>
        <strain evidence="2">R2091</strain>
    </source>
</reference>
<dbReference type="InterPro" id="IPR003615">
    <property type="entry name" value="HNH_nuc"/>
</dbReference>
<feature type="domain" description="HNH" evidence="1">
    <location>
        <begin position="133"/>
        <end position="188"/>
    </location>
</feature>
<keyword evidence="2" id="KW-0540">Nuclease</keyword>
<keyword evidence="2" id="KW-0378">Hydrolase</keyword>
<dbReference type="Proteomes" id="UP000066661">
    <property type="component" value="Chromosome I"/>
</dbReference>
<name>A0A7U7KCS7_ACIBA</name>
<keyword evidence="2" id="KW-0255">Endonuclease</keyword>
<proteinExistence type="predicted"/>
<dbReference type="RefSeq" id="WP_058207703.1">
    <property type="nucleotide sequence ID" value="NZ_CAUYZO010000005.1"/>
</dbReference>
<sequence length="207" mass="23929">MPIPHRKVIKTQLVDLLSSKGPMKVKDVYSEFAILWKLTNKEMAMKRHGRALYENEIRWARQELAGEGIIEKPDIAGRSIWKLKESPVIFAEEYDEDNFNNLTEGAAKKIVVNAYERNKEARKKCLEFYGYQCVICNFDFEKTYGSVGKNCIHVHHLVEISSIGKKYIVDPIKDMAPVCPNCHFIIHQRKPAFSIDEVRAMLNLDEI</sequence>
<evidence type="ECO:0000259" key="1">
    <source>
        <dbReference type="Pfam" id="PF01844"/>
    </source>
</evidence>
<dbReference type="Pfam" id="PF01844">
    <property type="entry name" value="HNH"/>
    <property type="match status" value="1"/>
</dbReference>
<gene>
    <name evidence="2" type="ORF">ABR2091_0902</name>
</gene>
<organism evidence="2 3">
    <name type="scientific">Acinetobacter baumannii</name>
    <dbReference type="NCBI Taxonomy" id="470"/>
    <lineage>
        <taxon>Bacteria</taxon>
        <taxon>Pseudomonadati</taxon>
        <taxon>Pseudomonadota</taxon>
        <taxon>Gammaproteobacteria</taxon>
        <taxon>Moraxellales</taxon>
        <taxon>Moraxellaceae</taxon>
        <taxon>Acinetobacter</taxon>
        <taxon>Acinetobacter calcoaceticus/baumannii complex</taxon>
    </lineage>
</organism>
<dbReference type="AlphaFoldDB" id="A0A7U7KCS7"/>
<dbReference type="Gene3D" id="1.10.30.50">
    <property type="match status" value="1"/>
</dbReference>
<accession>A0A7U7KCS7</accession>
<dbReference type="EMBL" id="LN997846">
    <property type="protein sequence ID" value="CUW34309.1"/>
    <property type="molecule type" value="Genomic_DNA"/>
</dbReference>
<dbReference type="GO" id="GO:0003676">
    <property type="term" value="F:nucleic acid binding"/>
    <property type="evidence" value="ECO:0007669"/>
    <property type="project" value="InterPro"/>
</dbReference>
<evidence type="ECO:0000313" key="2">
    <source>
        <dbReference type="EMBL" id="CUW34309.1"/>
    </source>
</evidence>
<dbReference type="GO" id="GO:0004519">
    <property type="term" value="F:endonuclease activity"/>
    <property type="evidence" value="ECO:0007669"/>
    <property type="project" value="UniProtKB-KW"/>
</dbReference>
<dbReference type="CDD" id="cd00085">
    <property type="entry name" value="HNHc"/>
    <property type="match status" value="1"/>
</dbReference>